<gene>
    <name evidence="1" type="ORF">N018_25550</name>
</gene>
<protein>
    <submittedName>
        <fullName evidence="1">Uncharacterized protein</fullName>
    </submittedName>
</protein>
<dbReference type="Proteomes" id="UP000019089">
    <property type="component" value="Chromosome"/>
</dbReference>
<organism evidence="1 2">
    <name type="scientific">Pseudomonas syringae CC1557</name>
    <dbReference type="NCBI Taxonomy" id="1357279"/>
    <lineage>
        <taxon>Bacteria</taxon>
        <taxon>Pseudomonadati</taxon>
        <taxon>Pseudomonadota</taxon>
        <taxon>Gammaproteobacteria</taxon>
        <taxon>Pseudomonadales</taxon>
        <taxon>Pseudomonadaceae</taxon>
        <taxon>Pseudomonas</taxon>
        <taxon>Pseudomonas syringae</taxon>
    </lineage>
</organism>
<name>W0N3P1_PSESX</name>
<evidence type="ECO:0000313" key="2">
    <source>
        <dbReference type="Proteomes" id="UP000019089"/>
    </source>
</evidence>
<reference evidence="1 2" key="1">
    <citation type="submission" date="2013-12" db="EMBL/GenBank/DDBJ databases">
        <title>Interactions Between Genome Architecture and Virulence Genes in Pseudomonas syringae, strain CC1557 as a model.</title>
        <authorList>
            <person name="Baltrus D."/>
            <person name="Hockett K."/>
            <person name="Karlsrud E."/>
            <person name="Dougherty K."/>
            <person name="Nishimura M."/>
        </authorList>
    </citation>
    <scope>NUCLEOTIDE SEQUENCE [LARGE SCALE GENOMIC DNA]</scope>
    <source>
        <strain evidence="1 2">CC1557</strain>
    </source>
</reference>
<evidence type="ECO:0000313" key="1">
    <source>
        <dbReference type="EMBL" id="AHG43696.1"/>
    </source>
</evidence>
<dbReference type="EMBL" id="CP007014">
    <property type="protein sequence ID" value="AHG43696.1"/>
    <property type="molecule type" value="Genomic_DNA"/>
</dbReference>
<sequence length="54" mass="6298">MRSSDLNYLNYRATLRVGMPFRTLRILFAAQSVENRILARLQNKKREATSASLR</sequence>
<accession>W0N3P1</accession>
<dbReference type="AlphaFoldDB" id="W0N3P1"/>
<dbReference type="HOGENOM" id="CLU_3047106_0_0_6"/>
<dbReference type="STRING" id="1357279.N018_25550"/>
<dbReference type="KEGG" id="psyr:N018_25550"/>
<proteinExistence type="predicted"/>